<dbReference type="Proteomes" id="UP000184278">
    <property type="component" value="Unassembled WGS sequence"/>
</dbReference>
<dbReference type="Pfam" id="PF20297">
    <property type="entry name" value="MSSS"/>
    <property type="match status" value="1"/>
</dbReference>
<keyword evidence="5 8" id="KW-0067">ATP-binding</keyword>
<dbReference type="SMART" id="SM00463">
    <property type="entry name" value="SMR"/>
    <property type="match status" value="1"/>
</dbReference>
<dbReference type="PIRSF" id="PIRSF005814">
    <property type="entry name" value="MutS_YshD"/>
    <property type="match status" value="1"/>
</dbReference>
<dbReference type="InterPro" id="IPR036063">
    <property type="entry name" value="Smr_dom_sf"/>
</dbReference>
<dbReference type="InterPro" id="IPR005747">
    <property type="entry name" value="MutS2"/>
</dbReference>
<reference evidence="12" key="1">
    <citation type="submission" date="2016-11" db="EMBL/GenBank/DDBJ databases">
        <authorList>
            <person name="Varghese N."/>
            <person name="Submissions S."/>
        </authorList>
    </citation>
    <scope>NUCLEOTIDE SEQUENCE [LARGE SCALE GENOMIC DNA]</scope>
    <source>
        <strain evidence="12">DSM 3071</strain>
    </source>
</reference>
<keyword evidence="7 8" id="KW-0238">DNA-binding</keyword>
<keyword evidence="1 8" id="KW-0540">Nuclease</keyword>
<evidence type="ECO:0000313" key="11">
    <source>
        <dbReference type="EMBL" id="SHH68005.1"/>
    </source>
</evidence>
<keyword evidence="6 8" id="KW-0694">RNA-binding</keyword>
<name>A0A1M5UYD3_BUTFI</name>
<evidence type="ECO:0000256" key="8">
    <source>
        <dbReference type="HAMAP-Rule" id="MF_00092"/>
    </source>
</evidence>
<dbReference type="Gene3D" id="3.40.50.300">
    <property type="entry name" value="P-loop containing nucleotide triphosphate hydrolases"/>
    <property type="match status" value="1"/>
</dbReference>
<feature type="coiled-coil region" evidence="9">
    <location>
        <begin position="531"/>
        <end position="621"/>
    </location>
</feature>
<evidence type="ECO:0000256" key="2">
    <source>
        <dbReference type="ARBA" id="ARBA00022730"/>
    </source>
</evidence>
<accession>A0A1M5UYD3</accession>
<evidence type="ECO:0000256" key="9">
    <source>
        <dbReference type="SAM" id="Coils"/>
    </source>
</evidence>
<dbReference type="CDD" id="cd03280">
    <property type="entry name" value="ABC_MutS2"/>
    <property type="match status" value="1"/>
</dbReference>
<dbReference type="SUPFAM" id="SSF52540">
    <property type="entry name" value="P-loop containing nucleoside triphosphate hydrolases"/>
    <property type="match status" value="1"/>
</dbReference>
<dbReference type="InterPro" id="IPR002625">
    <property type="entry name" value="Smr_dom"/>
</dbReference>
<keyword evidence="12" id="KW-1185">Reference proteome</keyword>
<dbReference type="InterPro" id="IPR000432">
    <property type="entry name" value="DNA_mismatch_repair_MutS_C"/>
</dbReference>
<dbReference type="GO" id="GO:0045910">
    <property type="term" value="P:negative regulation of DNA recombination"/>
    <property type="evidence" value="ECO:0007669"/>
    <property type="project" value="InterPro"/>
</dbReference>
<dbReference type="FunFam" id="3.40.50.300:FF:000830">
    <property type="entry name" value="Endonuclease MutS2"/>
    <property type="match status" value="1"/>
</dbReference>
<dbReference type="InterPro" id="IPR045076">
    <property type="entry name" value="MutS"/>
</dbReference>
<dbReference type="AlphaFoldDB" id="A0A1M5UYD3"/>
<dbReference type="HAMAP" id="MF_00092">
    <property type="entry name" value="MutS2"/>
    <property type="match status" value="1"/>
</dbReference>
<dbReference type="Pfam" id="PF01713">
    <property type="entry name" value="Smr"/>
    <property type="match status" value="1"/>
</dbReference>
<keyword evidence="8" id="KW-0255">Endonuclease</keyword>
<evidence type="ECO:0000256" key="6">
    <source>
        <dbReference type="ARBA" id="ARBA00022884"/>
    </source>
</evidence>
<comment type="subunit">
    <text evidence="8">Homodimer. Binds to stalled ribosomes, contacting rRNA.</text>
</comment>
<dbReference type="InterPro" id="IPR036187">
    <property type="entry name" value="DNA_mismatch_repair_MutS_sf"/>
</dbReference>
<comment type="function">
    <text evidence="8">Endonuclease that is involved in the suppression of homologous recombination and thus may have a key role in the control of bacterial genetic diversity.</text>
</comment>
<dbReference type="GO" id="GO:0140664">
    <property type="term" value="F:ATP-dependent DNA damage sensor activity"/>
    <property type="evidence" value="ECO:0007669"/>
    <property type="project" value="InterPro"/>
</dbReference>
<dbReference type="GO" id="GO:0019843">
    <property type="term" value="F:rRNA binding"/>
    <property type="evidence" value="ECO:0007669"/>
    <property type="project" value="UniProtKB-UniRule"/>
</dbReference>
<feature type="binding site" evidence="8">
    <location>
        <begin position="333"/>
        <end position="340"/>
    </location>
    <ligand>
        <name>ATP</name>
        <dbReference type="ChEBI" id="CHEBI:30616"/>
    </ligand>
</feature>
<sequence>MNEKVLKVLEYNKIIEMLVAQANSDPGRKVCSQLLPMTDMNDITKAQTQTADAIARIFQKGSTSFGSNTDVSGYVRALKIGASLDAAALLKIASMLENVARIKNYGRRDKEETPADSLTDMFDGLEPLTPIAREIRRCIISEEEIASDASPALAHVRRSIALTGDRIHDKLNSMVNGSMHSYLQDNVITMRDDRYCLPVRAEFKSQVSGIVHDQSSSGSTLFIEPQAIVELNNKLREFMLEEQKEIEKILAELSVQTGEYVQAISDNAKLMTELDFIFAKASLALSMNATTPIMKENHGFNIRKGRHPLIDKNKVVPIDVYCGGDFNMLIITGPNTGGKTVTLKTVGLLTLMGQSGLAIPAGDRSELSIFDEVYADIGDEQSIEQSLSTFSSHMTNEVKILNEANENSLCLFDELGAGTDPTEGAALAISILNDLHKRGITTMATTHYAELKVYALSTEGVKNASCEFDVETLRPTYKLLIGVPGKSNAFAISSKLGLPDRIIEAAKEQIGSDDKRFEDLLSDLEKNRVLAEKERTLAERYRLELSELKKSYEKKADKLDTTRDEILRRANEEARDILADAKKVADETIKSFRKAGKDYGIQELDRERSKLNKHISDKNQKLSVAANDKDNGHKILKESQIRLGDSVKIVSMGLKGTVSSMPDKSGNMFVQCGIIRTKTNIRDIVLVADDEEKKINKKFKMDASTFENNRSQGKKLDLSKGRDIRHEVNLIGLNSDDAIHEMEQYLDQAYMSHLPSVRVVHGKGAGILRQAVQQRLRQIPYVKSFKLGEYGEGDAGVTIVTFK</sequence>
<dbReference type="GO" id="GO:0043023">
    <property type="term" value="F:ribosomal large subunit binding"/>
    <property type="evidence" value="ECO:0007669"/>
    <property type="project" value="UniProtKB-UniRule"/>
</dbReference>
<dbReference type="Gene3D" id="3.30.1370.110">
    <property type="match status" value="1"/>
</dbReference>
<keyword evidence="2 8" id="KW-0699">rRNA-binding</keyword>
<dbReference type="PROSITE" id="PS50828">
    <property type="entry name" value="SMR"/>
    <property type="match status" value="1"/>
</dbReference>
<dbReference type="GO" id="GO:0004519">
    <property type="term" value="F:endonuclease activity"/>
    <property type="evidence" value="ECO:0007669"/>
    <property type="project" value="UniProtKB-UniRule"/>
</dbReference>
<feature type="domain" description="Smr" evidence="10">
    <location>
        <begin position="728"/>
        <end position="803"/>
    </location>
</feature>
<dbReference type="GO" id="GO:0030983">
    <property type="term" value="F:mismatched DNA binding"/>
    <property type="evidence" value="ECO:0007669"/>
    <property type="project" value="InterPro"/>
</dbReference>
<dbReference type="EC" id="3.6.4.-" evidence="8"/>
<dbReference type="PROSITE" id="PS00486">
    <property type="entry name" value="DNA_MISMATCH_REPAIR_2"/>
    <property type="match status" value="1"/>
</dbReference>
<evidence type="ECO:0000256" key="3">
    <source>
        <dbReference type="ARBA" id="ARBA00022741"/>
    </source>
</evidence>
<dbReference type="PANTHER" id="PTHR48466">
    <property type="entry name" value="OS10G0509000 PROTEIN-RELATED"/>
    <property type="match status" value="1"/>
</dbReference>
<dbReference type="NCBIfam" id="TIGR01069">
    <property type="entry name" value="mutS2"/>
    <property type="match status" value="1"/>
</dbReference>
<dbReference type="GeneID" id="89511575"/>
<dbReference type="InterPro" id="IPR007696">
    <property type="entry name" value="DNA_mismatch_repair_MutS_core"/>
</dbReference>
<evidence type="ECO:0000256" key="1">
    <source>
        <dbReference type="ARBA" id="ARBA00022722"/>
    </source>
</evidence>
<evidence type="ECO:0000313" key="12">
    <source>
        <dbReference type="Proteomes" id="UP000184278"/>
    </source>
</evidence>
<keyword evidence="3 8" id="KW-0547">Nucleotide-binding</keyword>
<dbReference type="GO" id="GO:0016887">
    <property type="term" value="F:ATP hydrolysis activity"/>
    <property type="evidence" value="ECO:0007669"/>
    <property type="project" value="InterPro"/>
</dbReference>
<comment type="function">
    <text evidence="8">Acts as a ribosome collision sensor, splitting the ribosome into its 2 subunits. Detects stalled/collided 70S ribosomes which it binds and splits by an ATP-hydrolysis driven conformational change. Acts upstream of the ribosome quality control system (RQC), a ribosome-associated complex that mediates the extraction of incompletely synthesized nascent chains from stalled ribosomes and their subsequent degradation. Probably generates substrates for RQC.</text>
</comment>
<dbReference type="EC" id="3.1.-.-" evidence="8"/>
<dbReference type="SUPFAM" id="SSF48334">
    <property type="entry name" value="DNA repair protein MutS, domain III"/>
    <property type="match status" value="1"/>
</dbReference>
<dbReference type="InterPro" id="IPR046893">
    <property type="entry name" value="MSSS"/>
</dbReference>
<evidence type="ECO:0000259" key="10">
    <source>
        <dbReference type="PROSITE" id="PS50828"/>
    </source>
</evidence>
<dbReference type="OrthoDB" id="9808166at2"/>
<evidence type="ECO:0000256" key="7">
    <source>
        <dbReference type="ARBA" id="ARBA00023125"/>
    </source>
</evidence>
<dbReference type="SMART" id="SM00533">
    <property type="entry name" value="MUTSd"/>
    <property type="match status" value="1"/>
</dbReference>
<keyword evidence="9" id="KW-0175">Coiled coil</keyword>
<dbReference type="SUPFAM" id="SSF160443">
    <property type="entry name" value="SMR domain-like"/>
    <property type="match status" value="1"/>
</dbReference>
<dbReference type="GO" id="GO:0005524">
    <property type="term" value="F:ATP binding"/>
    <property type="evidence" value="ECO:0007669"/>
    <property type="project" value="UniProtKB-UniRule"/>
</dbReference>
<dbReference type="Pfam" id="PF00488">
    <property type="entry name" value="MutS_V"/>
    <property type="match status" value="1"/>
</dbReference>
<comment type="similarity">
    <text evidence="8">Belongs to the DNA mismatch repair MutS family. MutS2 subfamily.</text>
</comment>
<proteinExistence type="inferred from homology"/>
<evidence type="ECO:0000256" key="5">
    <source>
        <dbReference type="ARBA" id="ARBA00022840"/>
    </source>
</evidence>
<keyword evidence="4 8" id="KW-0378">Hydrolase</keyword>
<protein>
    <recommendedName>
        <fullName evidence="8">Endonuclease MutS2</fullName>
        <ecNumber evidence="8">3.1.-.-</ecNumber>
    </recommendedName>
    <alternativeName>
        <fullName evidence="8">Ribosome-associated protein quality control-upstream factor</fullName>
        <shortName evidence="8">RQC-upstream factor</shortName>
        <shortName evidence="8">RqcU</shortName>
        <ecNumber evidence="8">3.6.4.-</ecNumber>
    </alternativeName>
</protein>
<organism evidence="11 12">
    <name type="scientific">Butyrivibrio fibrisolvens DSM 3071</name>
    <dbReference type="NCBI Taxonomy" id="1121131"/>
    <lineage>
        <taxon>Bacteria</taxon>
        <taxon>Bacillati</taxon>
        <taxon>Bacillota</taxon>
        <taxon>Clostridia</taxon>
        <taxon>Lachnospirales</taxon>
        <taxon>Lachnospiraceae</taxon>
        <taxon>Butyrivibrio</taxon>
    </lineage>
</organism>
<dbReference type="RefSeq" id="WP_073385694.1">
    <property type="nucleotide sequence ID" value="NZ_FQXK01000006.1"/>
</dbReference>
<dbReference type="STRING" id="1121131.SAMN02745229_00792"/>
<dbReference type="GO" id="GO:0006298">
    <property type="term" value="P:mismatch repair"/>
    <property type="evidence" value="ECO:0007669"/>
    <property type="project" value="InterPro"/>
</dbReference>
<dbReference type="SMART" id="SM00534">
    <property type="entry name" value="MUTSac"/>
    <property type="match status" value="1"/>
</dbReference>
<dbReference type="EMBL" id="FQXK01000006">
    <property type="protein sequence ID" value="SHH68005.1"/>
    <property type="molecule type" value="Genomic_DNA"/>
</dbReference>
<dbReference type="PANTHER" id="PTHR48466:SF2">
    <property type="entry name" value="OS10G0509000 PROTEIN"/>
    <property type="match status" value="1"/>
</dbReference>
<dbReference type="InterPro" id="IPR027417">
    <property type="entry name" value="P-loop_NTPase"/>
</dbReference>
<evidence type="ECO:0000256" key="4">
    <source>
        <dbReference type="ARBA" id="ARBA00022801"/>
    </source>
</evidence>
<dbReference type="GO" id="GO:0072344">
    <property type="term" value="P:rescue of stalled ribosome"/>
    <property type="evidence" value="ECO:0007669"/>
    <property type="project" value="UniProtKB-UniRule"/>
</dbReference>
<gene>
    <name evidence="8" type="primary">mutS2</name>
    <name evidence="8" type="synonym">rqcU</name>
    <name evidence="11" type="ORF">SAMN02745229_00792</name>
</gene>